<dbReference type="PANTHER" id="PTHR23113">
    <property type="entry name" value="GUANINE NUCLEOTIDE EXCHANGE FACTOR"/>
    <property type="match status" value="1"/>
</dbReference>
<feature type="non-terminal residue" evidence="4">
    <location>
        <position position="171"/>
    </location>
</feature>
<protein>
    <recommendedName>
        <fullName evidence="3">Ras-GEF domain-containing protein</fullName>
    </recommendedName>
</protein>
<dbReference type="InterPro" id="IPR008937">
    <property type="entry name" value="Ras-like_GEF"/>
</dbReference>
<dbReference type="Gene3D" id="1.10.840.10">
    <property type="entry name" value="Ras guanine-nucleotide exchange factors catalytic domain"/>
    <property type="match status" value="1"/>
</dbReference>
<accession>A0A9P6SLL5</accession>
<dbReference type="Pfam" id="PF00617">
    <property type="entry name" value="RasGEF"/>
    <property type="match status" value="1"/>
</dbReference>
<dbReference type="AlphaFoldDB" id="A0A9P6SLL5"/>
<dbReference type="Proteomes" id="UP000749646">
    <property type="component" value="Unassembled WGS sequence"/>
</dbReference>
<evidence type="ECO:0000256" key="2">
    <source>
        <dbReference type="PROSITE-ProRule" id="PRU00168"/>
    </source>
</evidence>
<name>A0A9P6SLL5_9FUNG</name>
<proteinExistence type="predicted"/>
<dbReference type="InterPro" id="IPR001895">
    <property type="entry name" value="RASGEF_cat_dom"/>
</dbReference>
<evidence type="ECO:0000313" key="4">
    <source>
        <dbReference type="EMBL" id="KAF9980967.1"/>
    </source>
</evidence>
<comment type="caution">
    <text evidence="4">The sequence shown here is derived from an EMBL/GenBank/DDBJ whole genome shotgun (WGS) entry which is preliminary data.</text>
</comment>
<evidence type="ECO:0000313" key="5">
    <source>
        <dbReference type="Proteomes" id="UP000749646"/>
    </source>
</evidence>
<dbReference type="InterPro" id="IPR036964">
    <property type="entry name" value="RASGEF_cat_dom_sf"/>
</dbReference>
<dbReference type="GO" id="GO:0005085">
    <property type="term" value="F:guanyl-nucleotide exchange factor activity"/>
    <property type="evidence" value="ECO:0007669"/>
    <property type="project" value="UniProtKB-KW"/>
</dbReference>
<dbReference type="SUPFAM" id="SSF48366">
    <property type="entry name" value="Ras GEF"/>
    <property type="match status" value="1"/>
</dbReference>
<organism evidence="4 5">
    <name type="scientific">Modicella reniformis</name>
    <dbReference type="NCBI Taxonomy" id="1440133"/>
    <lineage>
        <taxon>Eukaryota</taxon>
        <taxon>Fungi</taxon>
        <taxon>Fungi incertae sedis</taxon>
        <taxon>Mucoromycota</taxon>
        <taxon>Mortierellomycotina</taxon>
        <taxon>Mortierellomycetes</taxon>
        <taxon>Mortierellales</taxon>
        <taxon>Mortierellaceae</taxon>
        <taxon>Modicella</taxon>
    </lineage>
</organism>
<reference evidence="4" key="1">
    <citation type="journal article" date="2020" name="Fungal Divers.">
        <title>Resolving the Mortierellaceae phylogeny through synthesis of multi-gene phylogenetics and phylogenomics.</title>
        <authorList>
            <person name="Vandepol N."/>
            <person name="Liber J."/>
            <person name="Desiro A."/>
            <person name="Na H."/>
            <person name="Kennedy M."/>
            <person name="Barry K."/>
            <person name="Grigoriev I.V."/>
            <person name="Miller A.N."/>
            <person name="O'Donnell K."/>
            <person name="Stajich J.E."/>
            <person name="Bonito G."/>
        </authorList>
    </citation>
    <scope>NUCLEOTIDE SEQUENCE</scope>
    <source>
        <strain evidence="4">MES-2147</strain>
    </source>
</reference>
<sequence length="171" mass="19914">YRNFNSLIQLVMGLGCSHLSGLRRTWSRVGSYEMRVLEDLQYFISPCGNWRVLRKAMNKVGYHEVFGEGDHRVSHQATDNSFSPGTISAITARLQAPDSNDLQELLSTGTLLVHFYRFQLIAKTIKWFMAFQRRPQKYMFPVDSTLYSKCFLLRVLTNDRVRELADHCERE</sequence>
<keyword evidence="1 2" id="KW-0344">Guanine-nucleotide releasing factor</keyword>
<gene>
    <name evidence="4" type="ORF">BGZ65_004467</name>
</gene>
<dbReference type="PANTHER" id="PTHR23113:SF363">
    <property type="entry name" value="PROTEIN SON OF SEVENLESS"/>
    <property type="match status" value="1"/>
</dbReference>
<dbReference type="GO" id="GO:0005886">
    <property type="term" value="C:plasma membrane"/>
    <property type="evidence" value="ECO:0007669"/>
    <property type="project" value="TreeGrafter"/>
</dbReference>
<evidence type="ECO:0000259" key="3">
    <source>
        <dbReference type="PROSITE" id="PS50009"/>
    </source>
</evidence>
<dbReference type="InterPro" id="IPR023578">
    <property type="entry name" value="Ras_GEF_dom_sf"/>
</dbReference>
<dbReference type="OrthoDB" id="10254377at2759"/>
<keyword evidence="5" id="KW-1185">Reference proteome</keyword>
<dbReference type="EMBL" id="JAAAHW010003762">
    <property type="protein sequence ID" value="KAF9980967.1"/>
    <property type="molecule type" value="Genomic_DNA"/>
</dbReference>
<dbReference type="PROSITE" id="PS50009">
    <property type="entry name" value="RASGEF_CAT"/>
    <property type="match status" value="1"/>
</dbReference>
<feature type="domain" description="Ras-GEF" evidence="3">
    <location>
        <begin position="1"/>
        <end position="165"/>
    </location>
</feature>
<dbReference type="GO" id="GO:0007265">
    <property type="term" value="P:Ras protein signal transduction"/>
    <property type="evidence" value="ECO:0007669"/>
    <property type="project" value="TreeGrafter"/>
</dbReference>
<evidence type="ECO:0000256" key="1">
    <source>
        <dbReference type="ARBA" id="ARBA00022658"/>
    </source>
</evidence>